<name>A0A438FJV7_VITVI</name>
<evidence type="ECO:0000313" key="2">
    <source>
        <dbReference type="Proteomes" id="UP000288805"/>
    </source>
</evidence>
<reference evidence="1 2" key="1">
    <citation type="journal article" date="2018" name="PLoS Genet.">
        <title>Population sequencing reveals clonal diversity and ancestral inbreeding in the grapevine cultivar Chardonnay.</title>
        <authorList>
            <person name="Roach M.J."/>
            <person name="Johnson D.L."/>
            <person name="Bohlmann J."/>
            <person name="van Vuuren H.J."/>
            <person name="Jones S.J."/>
            <person name="Pretorius I.S."/>
            <person name="Schmidt S.A."/>
            <person name="Borneman A.R."/>
        </authorList>
    </citation>
    <scope>NUCLEOTIDE SEQUENCE [LARGE SCALE GENOMIC DNA]</scope>
    <source>
        <strain evidence="2">cv. Chardonnay</strain>
        <tissue evidence="1">Leaf</tissue>
    </source>
</reference>
<comment type="caution">
    <text evidence="1">The sequence shown here is derived from an EMBL/GenBank/DDBJ whole genome shotgun (WGS) entry which is preliminary data.</text>
</comment>
<evidence type="ECO:0000313" key="1">
    <source>
        <dbReference type="EMBL" id="RVW60303.1"/>
    </source>
</evidence>
<protein>
    <submittedName>
        <fullName evidence="1">Uncharacterized protein</fullName>
    </submittedName>
</protein>
<organism evidence="1 2">
    <name type="scientific">Vitis vinifera</name>
    <name type="common">Grape</name>
    <dbReference type="NCBI Taxonomy" id="29760"/>
    <lineage>
        <taxon>Eukaryota</taxon>
        <taxon>Viridiplantae</taxon>
        <taxon>Streptophyta</taxon>
        <taxon>Embryophyta</taxon>
        <taxon>Tracheophyta</taxon>
        <taxon>Spermatophyta</taxon>
        <taxon>Magnoliopsida</taxon>
        <taxon>eudicotyledons</taxon>
        <taxon>Gunneridae</taxon>
        <taxon>Pentapetalae</taxon>
        <taxon>rosids</taxon>
        <taxon>Vitales</taxon>
        <taxon>Vitaceae</taxon>
        <taxon>Viteae</taxon>
        <taxon>Vitis</taxon>
    </lineage>
</organism>
<sequence>MSDELASTLAFIQEFMAEVLPPGISHGVPFHLSDYCETALPRTATVLPLIVTTTDNTRLAEQEARVERLESRMEV</sequence>
<proteinExistence type="predicted"/>
<dbReference type="AlphaFoldDB" id="A0A438FJV7"/>
<dbReference type="EMBL" id="QGNW01000864">
    <property type="protein sequence ID" value="RVW60303.1"/>
    <property type="molecule type" value="Genomic_DNA"/>
</dbReference>
<accession>A0A438FJV7</accession>
<gene>
    <name evidence="1" type="ORF">CK203_084089</name>
</gene>
<dbReference type="Proteomes" id="UP000288805">
    <property type="component" value="Unassembled WGS sequence"/>
</dbReference>